<dbReference type="AlphaFoldDB" id="A0A9Q1R0H0"/>
<evidence type="ECO:0000313" key="8">
    <source>
        <dbReference type="Proteomes" id="UP001152561"/>
    </source>
</evidence>
<keyword evidence="8" id="KW-1185">Reference proteome</keyword>
<gene>
    <name evidence="7" type="ORF">K7X08_016391</name>
</gene>
<keyword evidence="2 5" id="KW-0758">Storage protein</keyword>
<dbReference type="CDD" id="cd02243">
    <property type="entry name" value="cupin_11S_legumin_C"/>
    <property type="match status" value="1"/>
</dbReference>
<dbReference type="InterPro" id="IPR006044">
    <property type="entry name" value="11S_seedstore_pln"/>
</dbReference>
<dbReference type="PROSITE" id="PS00305">
    <property type="entry name" value="11S_SEED_STORAGE"/>
    <property type="match status" value="1"/>
</dbReference>
<dbReference type="EMBL" id="JAJAGQ010000019">
    <property type="protein sequence ID" value="KAJ8534663.1"/>
    <property type="molecule type" value="Genomic_DNA"/>
</dbReference>
<dbReference type="PRINTS" id="PR00439">
    <property type="entry name" value="11SGLOBULIN"/>
</dbReference>
<feature type="domain" description="Cupin type-1" evidence="6">
    <location>
        <begin position="35"/>
        <end position="238"/>
    </location>
</feature>
<evidence type="ECO:0000256" key="2">
    <source>
        <dbReference type="ARBA" id="ARBA00022761"/>
    </source>
</evidence>
<feature type="signal peptide" evidence="5">
    <location>
        <begin position="1"/>
        <end position="21"/>
    </location>
</feature>
<name>A0A9Q1R0H0_9SOLA</name>
<dbReference type="PANTHER" id="PTHR31189:SF64">
    <property type="entry name" value="LEGUMIN A-LIKE"/>
    <property type="match status" value="1"/>
</dbReference>
<dbReference type="Proteomes" id="UP001152561">
    <property type="component" value="Unassembled WGS sequence"/>
</dbReference>
<dbReference type="InterPro" id="IPR022379">
    <property type="entry name" value="11S_seedstore_CS"/>
</dbReference>
<dbReference type="GO" id="GO:0045735">
    <property type="term" value="F:nutrient reservoir activity"/>
    <property type="evidence" value="ECO:0007669"/>
    <property type="project" value="UniProtKB-KW"/>
</dbReference>
<evidence type="ECO:0000256" key="1">
    <source>
        <dbReference type="ARBA" id="ARBA00007178"/>
    </source>
</evidence>
<dbReference type="InterPro" id="IPR014710">
    <property type="entry name" value="RmlC-like_jellyroll"/>
</dbReference>
<protein>
    <recommendedName>
        <fullName evidence="6">Cupin type-1 domain-containing protein</fullName>
    </recommendedName>
</protein>
<keyword evidence="5" id="KW-0732">Signal</keyword>
<feature type="chain" id="PRO_5040533095" description="Cupin type-1 domain-containing protein" evidence="5">
    <location>
        <begin position="22"/>
        <end position="474"/>
    </location>
</feature>
<feature type="domain" description="Cupin type-1" evidence="6">
    <location>
        <begin position="298"/>
        <end position="447"/>
    </location>
</feature>
<organism evidence="7 8">
    <name type="scientific">Anisodus acutangulus</name>
    <dbReference type="NCBI Taxonomy" id="402998"/>
    <lineage>
        <taxon>Eukaryota</taxon>
        <taxon>Viridiplantae</taxon>
        <taxon>Streptophyta</taxon>
        <taxon>Embryophyta</taxon>
        <taxon>Tracheophyta</taxon>
        <taxon>Spermatophyta</taxon>
        <taxon>Magnoliopsida</taxon>
        <taxon>eudicotyledons</taxon>
        <taxon>Gunneridae</taxon>
        <taxon>Pentapetalae</taxon>
        <taxon>asterids</taxon>
        <taxon>lamiids</taxon>
        <taxon>Solanales</taxon>
        <taxon>Solanaceae</taxon>
        <taxon>Solanoideae</taxon>
        <taxon>Hyoscyameae</taxon>
        <taxon>Anisodus</taxon>
    </lineage>
</organism>
<dbReference type="SUPFAM" id="SSF51182">
    <property type="entry name" value="RmlC-like cupins"/>
    <property type="match status" value="1"/>
</dbReference>
<dbReference type="Gene3D" id="2.60.120.10">
    <property type="entry name" value="Jelly Rolls"/>
    <property type="match status" value="2"/>
</dbReference>
<proteinExistence type="inferred from homology"/>
<evidence type="ECO:0000256" key="3">
    <source>
        <dbReference type="ARBA" id="ARBA00023129"/>
    </source>
</evidence>
<dbReference type="PANTHER" id="PTHR31189">
    <property type="entry name" value="OS03G0336100 PROTEIN-RELATED"/>
    <property type="match status" value="1"/>
</dbReference>
<evidence type="ECO:0000256" key="4">
    <source>
        <dbReference type="ARBA" id="ARBA00023157"/>
    </source>
</evidence>
<dbReference type="InterPro" id="IPR050253">
    <property type="entry name" value="Seed_Storage-Functional"/>
</dbReference>
<dbReference type="InterPro" id="IPR006045">
    <property type="entry name" value="Cupin_1"/>
</dbReference>
<comment type="caution">
    <text evidence="7">The sequence shown here is derived from an EMBL/GenBank/DDBJ whole genome shotgun (WGS) entry which is preliminary data.</text>
</comment>
<dbReference type="CDD" id="cd02242">
    <property type="entry name" value="cupin_11S_legumin_N"/>
    <property type="match status" value="1"/>
</dbReference>
<dbReference type="InterPro" id="IPR011051">
    <property type="entry name" value="RmlC_Cupin_sf"/>
</dbReference>
<comment type="similarity">
    <text evidence="1 5">Belongs to the 11S seed storage protein (globulins) family.</text>
</comment>
<comment type="function">
    <text evidence="5">Seed storage protein.</text>
</comment>
<keyword evidence="4 5" id="KW-1015">Disulfide bond</keyword>
<sequence>MGSSWLCFSLSFLLVLHGTFAQQRYQQQQGQCQLNRLNPQEPTVRIQAEAGVTELWDSNNQQFQCAGVSLIRHVIQSRGMLLPSYLNTPMLTYVEQGRGFYGILNSGCPETFQSSQQFQQGERGAGSRLQDRHQRIGQFRQGDIIAFPAGAAHWAYNEGNEELVLVVFEDSGNNANQLDQTSRRFFIAGNPQQGEQQQGQQQGARGLRREQFQSGNVFSGFESELLAEAFGVDIETARKLQGQNDQRGHIVNIERGLRVVRPPFSQEQEEREERREQGQYGPLMNGIEETICSAKVRQNIDNPARADVYNPQAGRFTTVNSFTLPILSFLRLSAARGVLYKNSIMAPLWVTNAHSVIYITRGEARIQIVDHRGQAVLDDRVRRGQVVIVPQNYAVVKHAENEPCEWVAFNTNDNAMFNTLSGRTSAIRGLPVDVIANSYQISRDEAMRLKFNRDETLIFRASERSRSSERIAAA</sequence>
<evidence type="ECO:0000313" key="7">
    <source>
        <dbReference type="EMBL" id="KAJ8534663.1"/>
    </source>
</evidence>
<keyword evidence="3 5" id="KW-0708">Seed storage protein</keyword>
<reference evidence="8" key="1">
    <citation type="journal article" date="2023" name="Proc. Natl. Acad. Sci. U.S.A.">
        <title>Genomic and structural basis for evolution of tropane alkaloid biosynthesis.</title>
        <authorList>
            <person name="Wanga Y.-J."/>
            <person name="Taina T."/>
            <person name="Yua J.-Y."/>
            <person name="Lia J."/>
            <person name="Xua B."/>
            <person name="Chenc J."/>
            <person name="D'Auriad J.C."/>
            <person name="Huanga J.-P."/>
            <person name="Huanga S.-X."/>
        </authorList>
    </citation>
    <scope>NUCLEOTIDE SEQUENCE [LARGE SCALE GENOMIC DNA]</scope>
    <source>
        <strain evidence="8">cv. KIB-2019</strain>
    </source>
</reference>
<evidence type="ECO:0000256" key="5">
    <source>
        <dbReference type="RuleBase" id="RU003681"/>
    </source>
</evidence>
<comment type="subunit">
    <text evidence="5">Hexamer; each subunit is composed of an acidic and a basic chain derived from a single precursor and linked by a disulfide bond.</text>
</comment>
<dbReference type="FunFam" id="2.60.120.10:FF:000073">
    <property type="entry name" value="Glycinin G1"/>
    <property type="match status" value="1"/>
</dbReference>
<dbReference type="OrthoDB" id="1903982at2759"/>
<evidence type="ECO:0000259" key="6">
    <source>
        <dbReference type="SMART" id="SM00835"/>
    </source>
</evidence>
<dbReference type="SMART" id="SM00835">
    <property type="entry name" value="Cupin_1"/>
    <property type="match status" value="2"/>
</dbReference>
<dbReference type="Pfam" id="PF00190">
    <property type="entry name" value="Cupin_1"/>
    <property type="match status" value="2"/>
</dbReference>
<accession>A0A9Q1R0H0</accession>